<comment type="caution">
    <text evidence="2">The sequence shown here is derived from an EMBL/GenBank/DDBJ whole genome shotgun (WGS) entry which is preliminary data.</text>
</comment>
<protein>
    <submittedName>
        <fullName evidence="2">Uncharacterized protein</fullName>
    </submittedName>
</protein>
<proteinExistence type="predicted"/>
<reference evidence="2 3" key="1">
    <citation type="submission" date="2018-03" db="EMBL/GenBank/DDBJ databases">
        <title>The draft genome of Mesorhizobium sp. 6GN-30.</title>
        <authorList>
            <person name="Liu L."/>
            <person name="Li L."/>
            <person name="Wang T."/>
            <person name="Zhang X."/>
            <person name="Liang L."/>
        </authorList>
    </citation>
    <scope>NUCLEOTIDE SEQUENCE [LARGE SCALE GENOMIC DNA]</scope>
    <source>
        <strain evidence="2 3">6GN30</strain>
    </source>
</reference>
<sequence length="165" mass="17129">MKRSLLFAASVAGIAALAAPSFAESPAQSGNPDSTGQTQINPGVQQLNAEGADGTDAMTTSSITSVETLVPVMAQGTTTAGQIQTIREVSTVRVVKVNDWASADKQAFDAAMSQNMQPVSDLRAALVANQAVSARLTEQQIRTDNVVATQIQPDGSMVVYVYDGA</sequence>
<evidence type="ECO:0000313" key="3">
    <source>
        <dbReference type="Proteomes" id="UP000241229"/>
    </source>
</evidence>
<evidence type="ECO:0000313" key="2">
    <source>
        <dbReference type="EMBL" id="PSJ64905.1"/>
    </source>
</evidence>
<evidence type="ECO:0000256" key="1">
    <source>
        <dbReference type="SAM" id="SignalP"/>
    </source>
</evidence>
<name>A0A2P7SRE4_9HYPH</name>
<keyword evidence="1" id="KW-0732">Signal</keyword>
<dbReference type="RefSeq" id="WP_106770950.1">
    <property type="nucleotide sequence ID" value="NZ_PXYK01000003.1"/>
</dbReference>
<feature type="chain" id="PRO_5015121397" evidence="1">
    <location>
        <begin position="24"/>
        <end position="165"/>
    </location>
</feature>
<accession>A0A2P7SRE4</accession>
<dbReference type="EMBL" id="PXYK01000003">
    <property type="protein sequence ID" value="PSJ64905.1"/>
    <property type="molecule type" value="Genomic_DNA"/>
</dbReference>
<feature type="signal peptide" evidence="1">
    <location>
        <begin position="1"/>
        <end position="23"/>
    </location>
</feature>
<keyword evidence="3" id="KW-1185">Reference proteome</keyword>
<dbReference type="AlphaFoldDB" id="A0A2P7SRE4"/>
<organism evidence="2 3">
    <name type="scientific">Kumtagia ephedrae</name>
    <dbReference type="NCBI Taxonomy" id="2116701"/>
    <lineage>
        <taxon>Bacteria</taxon>
        <taxon>Pseudomonadati</taxon>
        <taxon>Pseudomonadota</taxon>
        <taxon>Alphaproteobacteria</taxon>
        <taxon>Hyphomicrobiales</taxon>
        <taxon>Phyllobacteriaceae</taxon>
        <taxon>Kumtagia</taxon>
    </lineage>
</organism>
<dbReference type="Proteomes" id="UP000241229">
    <property type="component" value="Unassembled WGS sequence"/>
</dbReference>
<gene>
    <name evidence="2" type="ORF">C7I84_04565</name>
</gene>